<dbReference type="GO" id="GO:0006635">
    <property type="term" value="P:fatty acid beta-oxidation"/>
    <property type="evidence" value="ECO:0007669"/>
    <property type="project" value="UniProtKB-UniPathway"/>
</dbReference>
<feature type="region of interest" description="Disordered" evidence="14">
    <location>
        <begin position="600"/>
        <end position="626"/>
    </location>
</feature>
<keyword evidence="11" id="KW-0511">Multifunctional enzyme</keyword>
<dbReference type="PROSITE" id="PS00166">
    <property type="entry name" value="ENOYL_COA_HYDRATASE"/>
    <property type="match status" value="1"/>
</dbReference>
<sequence>MTGPVYSALKDRHMELGPFGNATQLLHRSAIHKRWSNWHLARDASDVAWLLLDKAGASANVLSEEVLRELGEVIESLQDEMPRALVIRSAKPGSFCVGADISEFRQLHNERDVINKLSDAHILIQQLADLPCPTIAVIHGAALGGGLELALCCDYRLAIHGASFGLPEILLGLHPGLGGTARLPALIPPLDAMQMMLTGKNTYDRKALSLGLIDRLVEERHLAGALEDAINGKLHQRRSDWRAQPFLYAWVRQLVGRRMRAEAAKQAPPQHYPAPEALISLWEKHAGNPGSMIHAELLSFAKLLNTQTSRNLVRVFFLREKLKEQGKSKSLSNDAIKHLHVIGAGAMGGDIAGWCALQGLRVSLHDTRPESIAEAIGNAAKLCENKHLSSAETRDVLDRLIPDPDNSGVEQADLVLEAVPEDLELKLKIHTAIEPRLKPGAILATNTSSILLEDLRGELSDPTRLVGIHFFNPVAKMQLVEVVSHSVINATIFRRARQFVDQIGKLPVPVASAPGFLVNRALTPYLVEAICLLDEGVPAEAIDKVAIDFGMPMGPIELADQVGLDVCIDVADMLRERVNPHQPETPEWLRSKVEKGHLGRKTGKGLYTWSEGKPKKRSPRKPAPTDTLDRLILPMLNACMACLREEVVADTELLDGAMIFATGFAPFTGGPLHYAQQRGVDEVIKRLHDLQEDHGERFAPDPGWSEGLLEPSTQD</sequence>
<comment type="pathway">
    <text evidence="1">Lipid metabolism; fatty acid beta-oxidation.</text>
</comment>
<dbReference type="Gene3D" id="3.90.226.10">
    <property type="entry name" value="2-enoyl-CoA Hydratase, Chain A, domain 1"/>
    <property type="match status" value="1"/>
</dbReference>
<accession>A0A7V7KTX3</accession>
<keyword evidence="5" id="KW-0276">Fatty acid metabolism</keyword>
<comment type="similarity">
    <text evidence="3">In the N-terminal section; belongs to the enoyl-CoA hydratase/isomerase family.</text>
</comment>
<dbReference type="SUPFAM" id="SSF48179">
    <property type="entry name" value="6-phosphogluconate dehydrogenase C-terminal domain-like"/>
    <property type="match status" value="2"/>
</dbReference>
<dbReference type="SUPFAM" id="SSF51735">
    <property type="entry name" value="NAD(P)-binding Rossmann-fold domains"/>
    <property type="match status" value="1"/>
</dbReference>
<dbReference type="PROSITE" id="PS00067">
    <property type="entry name" value="3HCDH"/>
    <property type="match status" value="1"/>
</dbReference>
<dbReference type="Gene3D" id="3.40.50.720">
    <property type="entry name" value="NAD(P)-binding Rossmann-like Domain"/>
    <property type="match status" value="1"/>
</dbReference>
<dbReference type="SUPFAM" id="SSF52096">
    <property type="entry name" value="ClpP/crotonase"/>
    <property type="match status" value="1"/>
</dbReference>
<evidence type="ECO:0000259" key="15">
    <source>
        <dbReference type="Pfam" id="PF00725"/>
    </source>
</evidence>
<feature type="domain" description="3-hydroxyacyl-CoA dehydrogenase C-terminal" evidence="15">
    <location>
        <begin position="515"/>
        <end position="609"/>
    </location>
</feature>
<evidence type="ECO:0000256" key="12">
    <source>
        <dbReference type="ARBA" id="ARBA00049556"/>
    </source>
</evidence>
<dbReference type="InterPro" id="IPR006180">
    <property type="entry name" value="3-OHacyl-CoA_DH_CS"/>
</dbReference>
<comment type="similarity">
    <text evidence="13">Belongs to the enoyl-CoA hydratase/isomerase family.</text>
</comment>
<evidence type="ECO:0000256" key="14">
    <source>
        <dbReference type="SAM" id="MobiDB-lite"/>
    </source>
</evidence>
<dbReference type="AlphaFoldDB" id="A0A7V7KTX3"/>
<dbReference type="Proteomes" id="UP000463138">
    <property type="component" value="Unassembled WGS sequence"/>
</dbReference>
<dbReference type="InterPro" id="IPR029045">
    <property type="entry name" value="ClpP/crotonase-like_dom_sf"/>
</dbReference>
<evidence type="ECO:0000256" key="9">
    <source>
        <dbReference type="ARBA" id="ARBA00023098"/>
    </source>
</evidence>
<dbReference type="InterPro" id="IPR050136">
    <property type="entry name" value="FA_oxidation_alpha_subunit"/>
</dbReference>
<dbReference type="EC" id="4.2.1.17" evidence="4"/>
<dbReference type="UniPathway" id="UPA00659"/>
<comment type="similarity">
    <text evidence="2">In the central section; belongs to the 3-hydroxyacyl-CoA dehydrogenase family.</text>
</comment>
<proteinExistence type="inferred from homology"/>
<dbReference type="InterPro" id="IPR006108">
    <property type="entry name" value="3HC_DH_C"/>
</dbReference>
<evidence type="ECO:0000313" key="18">
    <source>
        <dbReference type="Proteomes" id="UP000463138"/>
    </source>
</evidence>
<dbReference type="CDD" id="cd06558">
    <property type="entry name" value="crotonase-like"/>
    <property type="match status" value="1"/>
</dbReference>
<keyword evidence="8" id="KW-0520">NAD</keyword>
<evidence type="ECO:0000313" key="17">
    <source>
        <dbReference type="EMBL" id="KAA0690479.1"/>
    </source>
</evidence>
<evidence type="ECO:0000256" key="2">
    <source>
        <dbReference type="ARBA" id="ARBA00007005"/>
    </source>
</evidence>
<dbReference type="Pfam" id="PF00378">
    <property type="entry name" value="ECH_1"/>
    <property type="match status" value="1"/>
</dbReference>
<dbReference type="InterPro" id="IPR006176">
    <property type="entry name" value="3-OHacyl-CoA_DH_NAD-bd"/>
</dbReference>
<evidence type="ECO:0000256" key="3">
    <source>
        <dbReference type="ARBA" id="ARBA00008750"/>
    </source>
</evidence>
<keyword evidence="18" id="KW-1185">Reference proteome</keyword>
<comment type="catalytic activity">
    <reaction evidence="12">
        <text>a (3S)-3-hydroxyacyl-CoA + NAD(+) = a 3-oxoacyl-CoA + NADH + H(+)</text>
        <dbReference type="Rhea" id="RHEA:22432"/>
        <dbReference type="ChEBI" id="CHEBI:15378"/>
        <dbReference type="ChEBI" id="CHEBI:57318"/>
        <dbReference type="ChEBI" id="CHEBI:57540"/>
        <dbReference type="ChEBI" id="CHEBI:57945"/>
        <dbReference type="ChEBI" id="CHEBI:90726"/>
        <dbReference type="EC" id="1.1.1.35"/>
    </reaction>
</comment>
<keyword evidence="10" id="KW-0456">Lyase</keyword>
<keyword evidence="9" id="KW-0443">Lipid metabolism</keyword>
<dbReference type="EMBL" id="QOVF01000010">
    <property type="protein sequence ID" value="KAA0690479.1"/>
    <property type="molecule type" value="Genomic_DNA"/>
</dbReference>
<evidence type="ECO:0000256" key="7">
    <source>
        <dbReference type="ARBA" id="ARBA00023002"/>
    </source>
</evidence>
<dbReference type="InterPro" id="IPR001753">
    <property type="entry name" value="Enoyl-CoA_hydra/iso"/>
</dbReference>
<evidence type="ECO:0000256" key="6">
    <source>
        <dbReference type="ARBA" id="ARBA00022963"/>
    </source>
</evidence>
<protein>
    <recommendedName>
        <fullName evidence="4">enoyl-CoA hydratase</fullName>
        <ecNumber evidence="4">4.2.1.17</ecNumber>
    </recommendedName>
</protein>
<dbReference type="GO" id="GO:0004300">
    <property type="term" value="F:enoyl-CoA hydratase activity"/>
    <property type="evidence" value="ECO:0007669"/>
    <property type="project" value="UniProtKB-EC"/>
</dbReference>
<dbReference type="InterPro" id="IPR018376">
    <property type="entry name" value="Enoyl-CoA_hyd/isom_CS"/>
</dbReference>
<dbReference type="RefSeq" id="WP_149334440.1">
    <property type="nucleotide sequence ID" value="NZ_QOVF01000010.1"/>
</dbReference>
<keyword evidence="6" id="KW-0442">Lipid degradation</keyword>
<dbReference type="Pfam" id="PF00725">
    <property type="entry name" value="3HCDH"/>
    <property type="match status" value="1"/>
</dbReference>
<dbReference type="PANTHER" id="PTHR43612:SF3">
    <property type="entry name" value="TRIFUNCTIONAL ENZYME SUBUNIT ALPHA, MITOCHONDRIAL"/>
    <property type="match status" value="1"/>
</dbReference>
<dbReference type="InterPro" id="IPR008927">
    <property type="entry name" value="6-PGluconate_DH-like_C_sf"/>
</dbReference>
<evidence type="ECO:0000256" key="8">
    <source>
        <dbReference type="ARBA" id="ARBA00023027"/>
    </source>
</evidence>
<evidence type="ECO:0000256" key="10">
    <source>
        <dbReference type="ARBA" id="ARBA00023239"/>
    </source>
</evidence>
<dbReference type="GO" id="GO:0016509">
    <property type="term" value="F:long-chain (3S)-3-hydroxyacyl-CoA dehydrogenase (NAD+) activity"/>
    <property type="evidence" value="ECO:0007669"/>
    <property type="project" value="TreeGrafter"/>
</dbReference>
<organism evidence="17 18">
    <name type="scientific">Halopseudomonas laoshanensis</name>
    <dbReference type="NCBI Taxonomy" id="2268758"/>
    <lineage>
        <taxon>Bacteria</taxon>
        <taxon>Pseudomonadati</taxon>
        <taxon>Pseudomonadota</taxon>
        <taxon>Gammaproteobacteria</taxon>
        <taxon>Pseudomonadales</taxon>
        <taxon>Pseudomonadaceae</taxon>
        <taxon>Halopseudomonas</taxon>
    </lineage>
</organism>
<feature type="region of interest" description="Disordered" evidence="14">
    <location>
        <begin position="694"/>
        <end position="715"/>
    </location>
</feature>
<dbReference type="InterPro" id="IPR036291">
    <property type="entry name" value="NAD(P)-bd_dom_sf"/>
</dbReference>
<keyword evidence="7" id="KW-0560">Oxidoreductase</keyword>
<gene>
    <name evidence="17" type="ORF">DT594_17980</name>
</gene>
<dbReference type="Gene3D" id="1.10.1040.50">
    <property type="match status" value="1"/>
</dbReference>
<evidence type="ECO:0000256" key="4">
    <source>
        <dbReference type="ARBA" id="ARBA00012076"/>
    </source>
</evidence>
<comment type="caution">
    <text evidence="17">The sequence shown here is derived from an EMBL/GenBank/DDBJ whole genome shotgun (WGS) entry which is preliminary data.</text>
</comment>
<dbReference type="GO" id="GO:0070403">
    <property type="term" value="F:NAD+ binding"/>
    <property type="evidence" value="ECO:0007669"/>
    <property type="project" value="InterPro"/>
</dbReference>
<dbReference type="PANTHER" id="PTHR43612">
    <property type="entry name" value="TRIFUNCTIONAL ENZYME SUBUNIT ALPHA"/>
    <property type="match status" value="1"/>
</dbReference>
<dbReference type="OrthoDB" id="5389341at2"/>
<evidence type="ECO:0000256" key="11">
    <source>
        <dbReference type="ARBA" id="ARBA00023268"/>
    </source>
</evidence>
<name>A0A7V7KTX3_9GAMM</name>
<evidence type="ECO:0000256" key="13">
    <source>
        <dbReference type="RuleBase" id="RU003707"/>
    </source>
</evidence>
<reference evidence="17 18" key="1">
    <citation type="submission" date="2018-07" db="EMBL/GenBank/DDBJ databases">
        <title>Pseudomonas laoshanensis sp. nov., isolated from soil.</title>
        <authorList>
            <person name="Sun J."/>
            <person name="Yu L."/>
            <person name="Wang M."/>
            <person name="Zhang C."/>
        </authorList>
    </citation>
    <scope>NUCLEOTIDE SEQUENCE [LARGE SCALE GENOMIC DNA]</scope>
    <source>
        <strain evidence="17 18">Y22</strain>
    </source>
</reference>
<evidence type="ECO:0000259" key="16">
    <source>
        <dbReference type="Pfam" id="PF02737"/>
    </source>
</evidence>
<feature type="domain" description="3-hydroxyacyl-CoA dehydrogenase NAD binding" evidence="16">
    <location>
        <begin position="340"/>
        <end position="511"/>
    </location>
</feature>
<dbReference type="Pfam" id="PF02737">
    <property type="entry name" value="3HCDH_N"/>
    <property type="match status" value="1"/>
</dbReference>
<evidence type="ECO:0000256" key="5">
    <source>
        <dbReference type="ARBA" id="ARBA00022832"/>
    </source>
</evidence>
<evidence type="ECO:0000256" key="1">
    <source>
        <dbReference type="ARBA" id="ARBA00005005"/>
    </source>
</evidence>